<dbReference type="InterPro" id="IPR004919">
    <property type="entry name" value="GmrSD_N"/>
</dbReference>
<gene>
    <name evidence="4" type="ordered locus">Marme_0926</name>
</gene>
<feature type="region of interest" description="Disordered" evidence="2">
    <location>
        <begin position="232"/>
        <end position="254"/>
    </location>
</feature>
<proteinExistence type="predicted"/>
<dbReference type="HOGENOM" id="CLU_416686_0_0_6"/>
<feature type="compositionally biased region" description="Acidic residues" evidence="2">
    <location>
        <begin position="235"/>
        <end position="254"/>
    </location>
</feature>
<protein>
    <recommendedName>
        <fullName evidence="3">GmrSD restriction endonucleases N-terminal domain-containing protein</fullName>
    </recommendedName>
</protein>
<dbReference type="eggNOG" id="COG1479">
    <property type="taxonomic scope" value="Bacteria"/>
</dbReference>
<name>F2K3V2_MARM1</name>
<keyword evidence="5" id="KW-1185">Reference proteome</keyword>
<accession>F2K3V2</accession>
<reference evidence="4 5" key="1">
    <citation type="journal article" date="2012" name="Stand. Genomic Sci.">
        <title>Complete genome sequence of the melanogenic marine bacterium Marinomonas mediterranea type strain (MMB-1(T)).</title>
        <authorList>
            <person name="Lucas-Elio P."/>
            <person name="Goodwin L."/>
            <person name="Woyke T."/>
            <person name="Pitluck S."/>
            <person name="Nolan M."/>
            <person name="Kyrpides N.C."/>
            <person name="Detter J.C."/>
            <person name="Copeland A."/>
            <person name="Teshima H."/>
            <person name="Bruce D."/>
            <person name="Detter C."/>
            <person name="Tapia R."/>
            <person name="Han S."/>
            <person name="Land M.L."/>
            <person name="Ivanova N."/>
            <person name="Mikhailova N."/>
            <person name="Johnston A.W."/>
            <person name="Sanchez-Amat A."/>
        </authorList>
    </citation>
    <scope>NUCLEOTIDE SEQUENCE [LARGE SCALE GENOMIC DNA]</scope>
    <source>
        <strain evidence="5">ATCC 700492 / JCM 21426 / NBRC 103028 / MMB-1</strain>
    </source>
</reference>
<dbReference type="RefSeq" id="WP_013660106.1">
    <property type="nucleotide sequence ID" value="NC_015276.1"/>
</dbReference>
<evidence type="ECO:0000313" key="5">
    <source>
        <dbReference type="Proteomes" id="UP000001062"/>
    </source>
</evidence>
<dbReference type="PANTHER" id="PTHR39639">
    <property type="entry name" value="CHROMOSOME 16, WHOLE GENOME SHOTGUN SEQUENCE"/>
    <property type="match status" value="1"/>
</dbReference>
<dbReference type="Pfam" id="PF03235">
    <property type="entry name" value="GmrSD_N"/>
    <property type="match status" value="1"/>
</dbReference>
<sequence length="650" mass="75079">MNFDDLLNDIEQLIKLPLKAITETTADITILSIDRKSGRYVVKSEDSKRELKRNIRELEAIYLALTKDGYCNVEQALQGSFTSRHQPETIFANLPYIQYFKFERRKHLVLREGDFHSLGVTQELPSREQRQIRRTLAFNKNFSIGLLASELDETLANLDNEIRSLHIKQPGFLVDTNIRNVLENLTKINQSIQSATVSFGGSNSEGNDSSTDLARDVDFDMSDLVDLSSLTGVDDGSELDSEEGFDDELENEEDDSELIVPNIRRQTPTLYALYQRLTYEEIEIQPDYQRKDRIWKDEKKSKLIESILMGLPLPIFYFGERKNDNWVVIDGLQRITTVQDFMMGDFPLKLDKDSPVYEANGKFFTDFDRKLTRLINEFEITAYVIEMEEEPKDSGNVNQFIIELFHRINTYGVKLSEQEIRSAINFGSSVFYLKFLASSSTFIAATNNTVNPKRQKDLKVCLSGLAFLIFGYKNFRSSKYDDFLNKTMNWINSQNFQKITNENDEVDYKSESPAIVSLTSRFESSLNYNLELFGESAFKKNRNQNRKEPVSKTLFEVLVTLFANINEKQKEIIREKKDKFIDCLYDAIQNDSKEYAEWMSPVYQNSDRGLHYALSTSTGKKVTINYRFEAIMNILEETTGCIINIQPIAH</sequence>
<keyword evidence="1" id="KW-0175">Coiled coil</keyword>
<evidence type="ECO:0000256" key="2">
    <source>
        <dbReference type="SAM" id="MobiDB-lite"/>
    </source>
</evidence>
<dbReference type="OrthoDB" id="7802453at2"/>
<dbReference type="Proteomes" id="UP000001062">
    <property type="component" value="Chromosome"/>
</dbReference>
<dbReference type="PATRIC" id="fig|717774.3.peg.968"/>
<evidence type="ECO:0000259" key="3">
    <source>
        <dbReference type="Pfam" id="PF03235"/>
    </source>
</evidence>
<dbReference type="KEGG" id="mme:Marme_0926"/>
<feature type="coiled-coil region" evidence="1">
    <location>
        <begin position="41"/>
        <end position="68"/>
    </location>
</feature>
<dbReference type="AlphaFoldDB" id="F2K3V2"/>
<feature type="domain" description="GmrSD restriction endonucleases N-terminal" evidence="3">
    <location>
        <begin position="284"/>
        <end position="424"/>
    </location>
</feature>
<evidence type="ECO:0000313" key="4">
    <source>
        <dbReference type="EMBL" id="ADZ90201.1"/>
    </source>
</evidence>
<dbReference type="PANTHER" id="PTHR39639:SF1">
    <property type="entry name" value="DUF262 DOMAIN-CONTAINING PROTEIN"/>
    <property type="match status" value="1"/>
</dbReference>
<dbReference type="STRING" id="717774.Marme_0926"/>
<evidence type="ECO:0000256" key="1">
    <source>
        <dbReference type="SAM" id="Coils"/>
    </source>
</evidence>
<dbReference type="EMBL" id="CP002583">
    <property type="protein sequence ID" value="ADZ90201.1"/>
    <property type="molecule type" value="Genomic_DNA"/>
</dbReference>
<organism evidence="4 5">
    <name type="scientific">Marinomonas mediterranea (strain ATCC 700492 / JCM 21426 / NBRC 103028 / MMB-1)</name>
    <dbReference type="NCBI Taxonomy" id="717774"/>
    <lineage>
        <taxon>Bacteria</taxon>
        <taxon>Pseudomonadati</taxon>
        <taxon>Pseudomonadota</taxon>
        <taxon>Gammaproteobacteria</taxon>
        <taxon>Oceanospirillales</taxon>
        <taxon>Oceanospirillaceae</taxon>
        <taxon>Marinomonas</taxon>
    </lineage>
</organism>